<feature type="region of interest" description="Disordered" evidence="1">
    <location>
        <begin position="1"/>
        <end position="319"/>
    </location>
</feature>
<feature type="region of interest" description="Disordered" evidence="1">
    <location>
        <begin position="369"/>
        <end position="410"/>
    </location>
</feature>
<feature type="compositionally biased region" description="Basic residues" evidence="1">
    <location>
        <begin position="525"/>
        <end position="537"/>
    </location>
</feature>
<feature type="compositionally biased region" description="Polar residues" evidence="1">
    <location>
        <begin position="888"/>
        <end position="897"/>
    </location>
</feature>
<dbReference type="RefSeq" id="XP_009226304.1">
    <property type="nucleotide sequence ID" value="XM_009228040.1"/>
</dbReference>
<evidence type="ECO:0000313" key="4">
    <source>
        <dbReference type="Proteomes" id="UP000006039"/>
    </source>
</evidence>
<dbReference type="VEuPathDB" id="FungiDB:GGTG_10174"/>
<feature type="compositionally biased region" description="Low complexity" evidence="1">
    <location>
        <begin position="831"/>
        <end position="849"/>
    </location>
</feature>
<sequence>MATAVGSDMPISPRLVVSAHAADGDLDGDTTIDQNSPSSPRSNPPPNPHFVFPARPAPSSAPSSFSRASGRRPKSLVDSFQLGPLTHAEPNRRKSLSPALPDFSFNPGVRPPAPDRAPSPSRSLALPDFKFNPGSGLTSPPPVPEHPFLSPPLSPHLPQAPSSPRAIPTRPGGGHRRGGSEFVGGQIRSGDAITVLGTSPTKSESGLASPQLKPANPRRGHAHRRSAAISSHDLSMILKPINAQPRGNSAPNSPATFGRVDDQPFPDLSLQQTPEPKESSDTKISSEAAADVLPKSAESDGTETKTPSRPSTRARVGFSDTLEFIPRPLSLVSSDTSSTMTARPGHSLSGSISSIISLTGSTSLDREVSAMATSPPRQSTDARPSTAGAILERSMSPPAPESARSPLRRNSIPLLNVPSLAIQADPSLDTPSPSKVPKRWSFFGLEPFVGATSPTRTRPLSPSSSELANKVANSSSSDEREAGHSTEPDVDVQGNQEVSHNASKKSNKKKKQKKVRTWAGSILTRKSKHRHARKSSRSRVQTPPPPTEDLTDEDSDGTTELNLEAPTQADESPAANTMEWQARPPTPPEDDAPFPMIDLDAALGPFNTPLPRNAEWDAAQRASGLVKRPLHSAARLSPNMGYQHRRAESAPEMPPFNRASIPRFSSNSTMADVFEEDEEDEAKAAEKDKGSSSVKGDGPAHDVGAASIDIRVTADVPRSPFDRVIDPNDDAVSSRAVSRKGSGLSGFSDDDKTEQSMCLTSEYSASSLHDEIIMEESGSPKWHGPDGNYSMKGDTSGSSTPSPRRAFKGKDLAPVDVSPLHLPTPSMVPVSPYSIGQSSSFSSPRSPMSYEDGNRISTAPSSVTEDNFQSLLMGEPGPEVRLSMDIPSLTSSNSTMTRESAFVHHLSQAPVPGERPASFSSPFGRRGSLASIGRLISTSHGERSKLSIEVSLEAEEKKSKTSKAKRLSRLMQFWRPKESSAKA</sequence>
<dbReference type="Proteomes" id="UP000006039">
    <property type="component" value="Unassembled WGS sequence"/>
</dbReference>
<feature type="compositionally biased region" description="Basic residues" evidence="1">
    <location>
        <begin position="502"/>
        <end position="516"/>
    </location>
</feature>
<keyword evidence="4" id="KW-1185">Reference proteome</keyword>
<feature type="compositionally biased region" description="Pro residues" evidence="1">
    <location>
        <begin position="139"/>
        <end position="155"/>
    </location>
</feature>
<dbReference type="OrthoDB" id="5406427at2759"/>
<dbReference type="EMBL" id="GL385399">
    <property type="protein sequence ID" value="EJT73330.1"/>
    <property type="molecule type" value="Genomic_DNA"/>
</dbReference>
<feature type="compositionally biased region" description="Polar residues" evidence="1">
    <location>
        <begin position="793"/>
        <end position="802"/>
    </location>
</feature>
<organism evidence="2">
    <name type="scientific">Gaeumannomyces tritici (strain R3-111a-1)</name>
    <name type="common">Wheat and barley take-all root rot fungus</name>
    <name type="synonym">Gaeumannomyces graminis var. tritici</name>
    <dbReference type="NCBI Taxonomy" id="644352"/>
    <lineage>
        <taxon>Eukaryota</taxon>
        <taxon>Fungi</taxon>
        <taxon>Dikarya</taxon>
        <taxon>Ascomycota</taxon>
        <taxon>Pezizomycotina</taxon>
        <taxon>Sordariomycetes</taxon>
        <taxon>Sordariomycetidae</taxon>
        <taxon>Magnaporthales</taxon>
        <taxon>Magnaporthaceae</taxon>
        <taxon>Gaeumannomyces</taxon>
    </lineage>
</organism>
<feature type="region of interest" description="Disordered" evidence="1">
    <location>
        <begin position="640"/>
        <end position="897"/>
    </location>
</feature>
<dbReference type="GeneID" id="20350632"/>
<dbReference type="AlphaFoldDB" id="J3P9J4"/>
<feature type="compositionally biased region" description="Polar residues" evidence="1">
    <location>
        <begin position="755"/>
        <end position="767"/>
    </location>
</feature>
<reference evidence="4" key="1">
    <citation type="submission" date="2010-07" db="EMBL/GenBank/DDBJ databases">
        <title>The genome sequence of Gaeumannomyces graminis var. tritici strain R3-111a-1.</title>
        <authorList>
            <consortium name="The Broad Institute Genome Sequencing Platform"/>
            <person name="Ma L.-J."/>
            <person name="Dead R."/>
            <person name="Young S."/>
            <person name="Zeng Q."/>
            <person name="Koehrsen M."/>
            <person name="Alvarado L."/>
            <person name="Berlin A."/>
            <person name="Chapman S.B."/>
            <person name="Chen Z."/>
            <person name="Freedman E."/>
            <person name="Gellesch M."/>
            <person name="Goldberg J."/>
            <person name="Griggs A."/>
            <person name="Gujja S."/>
            <person name="Heilman E.R."/>
            <person name="Heiman D."/>
            <person name="Hepburn T."/>
            <person name="Howarth C."/>
            <person name="Jen D."/>
            <person name="Larson L."/>
            <person name="Mehta T."/>
            <person name="Neiman D."/>
            <person name="Pearson M."/>
            <person name="Roberts A."/>
            <person name="Saif S."/>
            <person name="Shea T."/>
            <person name="Shenoy N."/>
            <person name="Sisk P."/>
            <person name="Stolte C."/>
            <person name="Sykes S."/>
            <person name="Walk T."/>
            <person name="White J."/>
            <person name="Yandava C."/>
            <person name="Haas B."/>
            <person name="Nusbaum C."/>
            <person name="Birren B."/>
        </authorList>
    </citation>
    <scope>NUCLEOTIDE SEQUENCE [LARGE SCALE GENOMIC DNA]</scope>
    <source>
        <strain evidence="4">R3-111a-1</strain>
    </source>
</reference>
<dbReference type="STRING" id="644352.J3P9J4"/>
<feature type="region of interest" description="Disordered" evidence="1">
    <location>
        <begin position="451"/>
        <end position="600"/>
    </location>
</feature>
<accession>J3P9J4</accession>
<evidence type="ECO:0000256" key="1">
    <source>
        <dbReference type="SAM" id="MobiDB-lite"/>
    </source>
</evidence>
<reference evidence="2" key="3">
    <citation type="submission" date="2010-09" db="EMBL/GenBank/DDBJ databases">
        <title>Annotation of Gaeumannomyces graminis var. tritici R3-111a-1.</title>
        <authorList>
            <consortium name="The Broad Institute Genome Sequencing Platform"/>
            <person name="Ma L.-J."/>
            <person name="Dead R."/>
            <person name="Young S.K."/>
            <person name="Zeng Q."/>
            <person name="Gargeya S."/>
            <person name="Fitzgerald M."/>
            <person name="Haas B."/>
            <person name="Abouelleil A."/>
            <person name="Alvarado L."/>
            <person name="Arachchi H.M."/>
            <person name="Berlin A."/>
            <person name="Brown A."/>
            <person name="Chapman S.B."/>
            <person name="Chen Z."/>
            <person name="Dunbar C."/>
            <person name="Freedman E."/>
            <person name="Gearin G."/>
            <person name="Gellesch M."/>
            <person name="Goldberg J."/>
            <person name="Griggs A."/>
            <person name="Gujja S."/>
            <person name="Heiman D."/>
            <person name="Howarth C."/>
            <person name="Larson L."/>
            <person name="Lui A."/>
            <person name="MacDonald P.J.P."/>
            <person name="Mehta T."/>
            <person name="Montmayeur A."/>
            <person name="Murphy C."/>
            <person name="Neiman D."/>
            <person name="Pearson M."/>
            <person name="Priest M."/>
            <person name="Roberts A."/>
            <person name="Saif S."/>
            <person name="Shea T."/>
            <person name="Shenoy N."/>
            <person name="Sisk P."/>
            <person name="Stolte C."/>
            <person name="Sykes S."/>
            <person name="Yandava C."/>
            <person name="Wortman J."/>
            <person name="Nusbaum C."/>
            <person name="Birren B."/>
        </authorList>
    </citation>
    <scope>NUCLEOTIDE SEQUENCE</scope>
    <source>
        <strain evidence="2">R3-111a-1</strain>
    </source>
</reference>
<reference evidence="3" key="4">
    <citation type="journal article" date="2015" name="G3 (Bethesda)">
        <title>Genome sequences of three phytopathogenic species of the Magnaporthaceae family of fungi.</title>
        <authorList>
            <person name="Okagaki L.H."/>
            <person name="Nunes C.C."/>
            <person name="Sailsbery J."/>
            <person name="Clay B."/>
            <person name="Brown D."/>
            <person name="John T."/>
            <person name="Oh Y."/>
            <person name="Young N."/>
            <person name="Fitzgerald M."/>
            <person name="Haas B.J."/>
            <person name="Zeng Q."/>
            <person name="Young S."/>
            <person name="Adiconis X."/>
            <person name="Fan L."/>
            <person name="Levin J.Z."/>
            <person name="Mitchell T.K."/>
            <person name="Okubara P.A."/>
            <person name="Farman M.L."/>
            <person name="Kohn L.M."/>
            <person name="Birren B."/>
            <person name="Ma L.-J."/>
            <person name="Dean R.A."/>
        </authorList>
    </citation>
    <scope>NUCLEOTIDE SEQUENCE</scope>
    <source>
        <strain evidence="3">R3-111a-1</strain>
    </source>
</reference>
<proteinExistence type="predicted"/>
<evidence type="ECO:0000313" key="2">
    <source>
        <dbReference type="EMBL" id="EJT73330.1"/>
    </source>
</evidence>
<feature type="compositionally biased region" description="Polar residues" evidence="1">
    <location>
        <begin position="855"/>
        <end position="870"/>
    </location>
</feature>
<dbReference type="EnsemblFungi" id="EJT73330">
    <property type="protein sequence ID" value="EJT73330"/>
    <property type="gene ID" value="GGTG_10174"/>
</dbReference>
<feature type="compositionally biased region" description="Polar residues" evidence="1">
    <location>
        <begin position="196"/>
        <end position="208"/>
    </location>
</feature>
<gene>
    <name evidence="3" type="primary">20350632</name>
    <name evidence="2" type="ORF">GGTG_10174</name>
</gene>
<dbReference type="eggNOG" id="ENOG502RD9J">
    <property type="taxonomic scope" value="Eukaryota"/>
</dbReference>
<feature type="compositionally biased region" description="Polar residues" evidence="1">
    <location>
        <begin position="371"/>
        <end position="383"/>
    </location>
</feature>
<feature type="compositionally biased region" description="Basic residues" evidence="1">
    <location>
        <begin position="216"/>
        <end position="226"/>
    </location>
</feature>
<name>J3P9J4_GAET3</name>
<evidence type="ECO:0008006" key="5">
    <source>
        <dbReference type="Google" id="ProtNLM"/>
    </source>
</evidence>
<feature type="compositionally biased region" description="Basic and acidic residues" evidence="1">
    <location>
        <begin position="477"/>
        <end position="487"/>
    </location>
</feature>
<protein>
    <recommendedName>
        <fullName evidence="5">Cell wall proline rich protein</fullName>
    </recommendedName>
</protein>
<feature type="compositionally biased region" description="Low complexity" evidence="1">
    <location>
        <begin position="53"/>
        <end position="68"/>
    </location>
</feature>
<reference evidence="2" key="2">
    <citation type="submission" date="2010-07" db="EMBL/GenBank/DDBJ databases">
        <authorList>
            <consortium name="The Broad Institute Genome Sequencing Platform"/>
            <consortium name="Broad Institute Genome Sequencing Center for Infectious Disease"/>
            <person name="Ma L.-J."/>
            <person name="Dead R."/>
            <person name="Young S."/>
            <person name="Zeng Q."/>
            <person name="Koehrsen M."/>
            <person name="Alvarado L."/>
            <person name="Berlin A."/>
            <person name="Chapman S.B."/>
            <person name="Chen Z."/>
            <person name="Freedman E."/>
            <person name="Gellesch M."/>
            <person name="Goldberg J."/>
            <person name="Griggs A."/>
            <person name="Gujja S."/>
            <person name="Heilman E.R."/>
            <person name="Heiman D."/>
            <person name="Hepburn T."/>
            <person name="Howarth C."/>
            <person name="Jen D."/>
            <person name="Larson L."/>
            <person name="Mehta T."/>
            <person name="Neiman D."/>
            <person name="Pearson M."/>
            <person name="Roberts A."/>
            <person name="Saif S."/>
            <person name="Shea T."/>
            <person name="Shenoy N."/>
            <person name="Sisk P."/>
            <person name="Stolte C."/>
            <person name="Sykes S."/>
            <person name="Walk T."/>
            <person name="White J."/>
            <person name="Yandava C."/>
            <person name="Haas B."/>
            <person name="Nusbaum C."/>
            <person name="Birren B."/>
        </authorList>
    </citation>
    <scope>NUCLEOTIDE SEQUENCE</scope>
    <source>
        <strain evidence="2">R3-111a-1</strain>
    </source>
</reference>
<reference evidence="3" key="5">
    <citation type="submission" date="2018-04" db="UniProtKB">
        <authorList>
            <consortium name="EnsemblFungi"/>
        </authorList>
    </citation>
    <scope>IDENTIFICATION</scope>
    <source>
        <strain evidence="3">R3-111a-1</strain>
    </source>
</reference>
<dbReference type="HOGENOM" id="CLU_007264_0_0_1"/>
<feature type="compositionally biased region" description="Low complexity" evidence="1">
    <location>
        <begin position="452"/>
        <end position="465"/>
    </location>
</feature>
<feature type="compositionally biased region" description="Polar residues" evidence="1">
    <location>
        <begin position="245"/>
        <end position="255"/>
    </location>
</feature>
<evidence type="ECO:0000313" key="3">
    <source>
        <dbReference type="EnsemblFungi" id="EJT73330"/>
    </source>
</evidence>